<feature type="region of interest" description="Disordered" evidence="1">
    <location>
        <begin position="84"/>
        <end position="189"/>
    </location>
</feature>
<gene>
    <name evidence="2" type="ORF">GUJ93_ZPchr0015g6814</name>
</gene>
<proteinExistence type="predicted"/>
<organism evidence="2 3">
    <name type="scientific">Zizania palustris</name>
    <name type="common">Northern wild rice</name>
    <dbReference type="NCBI Taxonomy" id="103762"/>
    <lineage>
        <taxon>Eukaryota</taxon>
        <taxon>Viridiplantae</taxon>
        <taxon>Streptophyta</taxon>
        <taxon>Embryophyta</taxon>
        <taxon>Tracheophyta</taxon>
        <taxon>Spermatophyta</taxon>
        <taxon>Magnoliopsida</taxon>
        <taxon>Liliopsida</taxon>
        <taxon>Poales</taxon>
        <taxon>Poaceae</taxon>
        <taxon>BOP clade</taxon>
        <taxon>Oryzoideae</taxon>
        <taxon>Oryzeae</taxon>
        <taxon>Zizaniinae</taxon>
        <taxon>Zizania</taxon>
    </lineage>
</organism>
<dbReference type="Proteomes" id="UP000729402">
    <property type="component" value="Unassembled WGS sequence"/>
</dbReference>
<feature type="compositionally biased region" description="Basic and acidic residues" evidence="1">
    <location>
        <begin position="178"/>
        <end position="189"/>
    </location>
</feature>
<reference evidence="2" key="1">
    <citation type="journal article" date="2021" name="bioRxiv">
        <title>Whole Genome Assembly and Annotation of Northern Wild Rice, Zizania palustris L., Supports a Whole Genome Duplication in the Zizania Genus.</title>
        <authorList>
            <person name="Haas M."/>
            <person name="Kono T."/>
            <person name="Macchietto M."/>
            <person name="Millas R."/>
            <person name="McGilp L."/>
            <person name="Shao M."/>
            <person name="Duquette J."/>
            <person name="Hirsch C.N."/>
            <person name="Kimball J."/>
        </authorList>
    </citation>
    <scope>NUCLEOTIDE SEQUENCE</scope>
    <source>
        <tissue evidence="2">Fresh leaf tissue</tissue>
    </source>
</reference>
<comment type="caution">
    <text evidence="2">The sequence shown here is derived from an EMBL/GenBank/DDBJ whole genome shotgun (WGS) entry which is preliminary data.</text>
</comment>
<evidence type="ECO:0000313" key="3">
    <source>
        <dbReference type="Proteomes" id="UP000729402"/>
    </source>
</evidence>
<dbReference type="AlphaFoldDB" id="A0A8J5TB21"/>
<accession>A0A8J5TB21</accession>
<feature type="compositionally biased region" description="Basic and acidic residues" evidence="1">
    <location>
        <begin position="96"/>
        <end position="114"/>
    </location>
</feature>
<protein>
    <submittedName>
        <fullName evidence="2">Uncharacterized protein</fullName>
    </submittedName>
</protein>
<name>A0A8J5TB21_ZIZPA</name>
<keyword evidence="3" id="KW-1185">Reference proteome</keyword>
<feature type="region of interest" description="Disordered" evidence="1">
    <location>
        <begin position="1"/>
        <end position="28"/>
    </location>
</feature>
<feature type="compositionally biased region" description="Basic and acidic residues" evidence="1">
    <location>
        <begin position="1"/>
        <end position="12"/>
    </location>
</feature>
<sequence>MGDDGRPTHDFVSHGNGDQQGRRGAGMVCRGGAAMGTASRGGAGAGLASRGNAVAGRTAAAGYPATAKAWLDPARVVPDLAAGVGAATSCGGPAVKTDDVGPTEKREETDDENVKTGVAAAARPHVAEPRSGRFGGGRTRSGRCDVRSGGGSARSGRGGAESSHDSSLPATLATRRGRGVEDKEGGEGG</sequence>
<evidence type="ECO:0000256" key="1">
    <source>
        <dbReference type="SAM" id="MobiDB-lite"/>
    </source>
</evidence>
<feature type="compositionally biased region" description="Gly residues" evidence="1">
    <location>
        <begin position="148"/>
        <end position="159"/>
    </location>
</feature>
<dbReference type="EMBL" id="JAAALK010000085">
    <property type="protein sequence ID" value="KAG8083309.1"/>
    <property type="molecule type" value="Genomic_DNA"/>
</dbReference>
<reference evidence="2" key="2">
    <citation type="submission" date="2021-02" db="EMBL/GenBank/DDBJ databases">
        <authorList>
            <person name="Kimball J.A."/>
            <person name="Haas M.W."/>
            <person name="Macchietto M."/>
            <person name="Kono T."/>
            <person name="Duquette J."/>
            <person name="Shao M."/>
        </authorList>
    </citation>
    <scope>NUCLEOTIDE SEQUENCE</scope>
    <source>
        <tissue evidence="2">Fresh leaf tissue</tissue>
    </source>
</reference>
<evidence type="ECO:0000313" key="2">
    <source>
        <dbReference type="EMBL" id="KAG8083309.1"/>
    </source>
</evidence>